<keyword evidence="2" id="KW-1134">Transmembrane beta strand</keyword>
<evidence type="ECO:0000313" key="8">
    <source>
        <dbReference type="Proteomes" id="UP001528673"/>
    </source>
</evidence>
<keyword evidence="8" id="KW-1185">Reference proteome</keyword>
<dbReference type="PANTHER" id="PTHR30026:SF20">
    <property type="entry name" value="OUTER MEMBRANE PROTEIN TOLC"/>
    <property type="match status" value="1"/>
</dbReference>
<evidence type="ECO:0000256" key="4">
    <source>
        <dbReference type="ARBA" id="ARBA00023136"/>
    </source>
</evidence>
<reference evidence="7 8" key="1">
    <citation type="submission" date="2023-02" db="EMBL/GenBank/DDBJ databases">
        <title>Bacterial whole genomic sequence of Curvibacter sp. HBC61.</title>
        <authorList>
            <person name="Le V."/>
            <person name="Ko S.-R."/>
            <person name="Ahn C.-Y."/>
            <person name="Oh H.-M."/>
        </authorList>
    </citation>
    <scope>NUCLEOTIDE SEQUENCE [LARGE SCALE GENOMIC DNA]</scope>
    <source>
        <strain evidence="7 8">HBC61</strain>
    </source>
</reference>
<dbReference type="SUPFAM" id="SSF56954">
    <property type="entry name" value="Outer membrane efflux proteins (OEP)"/>
    <property type="match status" value="1"/>
</dbReference>
<evidence type="ECO:0000313" key="7">
    <source>
        <dbReference type="EMBL" id="MDD0839560.1"/>
    </source>
</evidence>
<keyword evidence="6" id="KW-0175">Coiled coil</keyword>
<evidence type="ECO:0000256" key="2">
    <source>
        <dbReference type="ARBA" id="ARBA00022452"/>
    </source>
</evidence>
<feature type="coiled-coil region" evidence="6">
    <location>
        <begin position="291"/>
        <end position="320"/>
    </location>
</feature>
<keyword evidence="3" id="KW-0812">Transmembrane</keyword>
<dbReference type="RefSeq" id="WP_273952019.1">
    <property type="nucleotide sequence ID" value="NZ_JAQSIP010000005.1"/>
</dbReference>
<dbReference type="Gene3D" id="1.20.1600.10">
    <property type="entry name" value="Outer membrane efflux proteins (OEP)"/>
    <property type="match status" value="1"/>
</dbReference>
<evidence type="ECO:0000256" key="6">
    <source>
        <dbReference type="SAM" id="Coils"/>
    </source>
</evidence>
<sequence length="472" mass="51549">MTPNALWPRPRAAVHTPVRLPRLGPTVLTALLSGLLSGLLSATLAGPAWAAGEHPAHTNPQARLQPEHQPWVAGLHQVLPPDAPVRAMLLQQPAVQAAHAGVGVAQGRQARLAAGPHEWTVRSGVQQRRESLGPRFTETEIALERGLRLPGKQRTDQAMGQAEVEVGTLAFEDTWHESARSLLKAWFDWLREWRSSRTLDEQRQLAEQQHQVVQRRIQAGEAARLEGLQAEAEASRAQAAWQQARARERSQQTELLRRYPALLASVQSLTAAPLPAPSPLPDSAADWVERVLADNHELELAEAQAQQAELQARRAALDKQADPSVGVRASRERGGAERVWGVYLSLPLGGAARRADEQTALALAQVARDKAAEVRQRVSNDAWRVALLASEGEAAWRSLDAAGQRMAQAAALATRAYSLGELPLGEALQSRRLALEAQLNADAVRLDVLESQSRLLLDAHQMWTPPSHDQEP</sequence>
<keyword evidence="5" id="KW-0998">Cell outer membrane</keyword>
<organism evidence="7 8">
    <name type="scientific">Curvibacter cyanobacteriorum</name>
    <dbReference type="NCBI Taxonomy" id="3026422"/>
    <lineage>
        <taxon>Bacteria</taxon>
        <taxon>Pseudomonadati</taxon>
        <taxon>Pseudomonadota</taxon>
        <taxon>Betaproteobacteria</taxon>
        <taxon>Burkholderiales</taxon>
        <taxon>Comamonadaceae</taxon>
        <taxon>Curvibacter</taxon>
    </lineage>
</organism>
<dbReference type="EMBL" id="JAQSIP010000005">
    <property type="protein sequence ID" value="MDD0839560.1"/>
    <property type="molecule type" value="Genomic_DNA"/>
</dbReference>
<name>A0ABT5MZW8_9BURK</name>
<evidence type="ECO:0000256" key="3">
    <source>
        <dbReference type="ARBA" id="ARBA00022692"/>
    </source>
</evidence>
<dbReference type="PANTHER" id="PTHR30026">
    <property type="entry name" value="OUTER MEMBRANE PROTEIN TOLC"/>
    <property type="match status" value="1"/>
</dbReference>
<comment type="subcellular location">
    <subcellularLocation>
        <location evidence="1">Cell outer membrane</location>
    </subcellularLocation>
</comment>
<accession>A0ABT5MZW8</accession>
<protein>
    <submittedName>
        <fullName evidence="7">TolC family protein</fullName>
    </submittedName>
</protein>
<evidence type="ECO:0000256" key="1">
    <source>
        <dbReference type="ARBA" id="ARBA00004442"/>
    </source>
</evidence>
<dbReference type="InterPro" id="IPR051906">
    <property type="entry name" value="TolC-like"/>
</dbReference>
<gene>
    <name evidence="7" type="ORF">PSQ40_13325</name>
</gene>
<dbReference type="Proteomes" id="UP001528673">
    <property type="component" value="Unassembled WGS sequence"/>
</dbReference>
<keyword evidence="4" id="KW-0472">Membrane</keyword>
<proteinExistence type="predicted"/>
<comment type="caution">
    <text evidence="7">The sequence shown here is derived from an EMBL/GenBank/DDBJ whole genome shotgun (WGS) entry which is preliminary data.</text>
</comment>
<evidence type="ECO:0000256" key="5">
    <source>
        <dbReference type="ARBA" id="ARBA00023237"/>
    </source>
</evidence>